<organism evidence="4 5">
    <name type="scientific">Prauserella halophila</name>
    <dbReference type="NCBI Taxonomy" id="185641"/>
    <lineage>
        <taxon>Bacteria</taxon>
        <taxon>Bacillati</taxon>
        <taxon>Actinomycetota</taxon>
        <taxon>Actinomycetes</taxon>
        <taxon>Pseudonocardiales</taxon>
        <taxon>Pseudonocardiaceae</taxon>
        <taxon>Prauserella</taxon>
    </lineage>
</organism>
<proteinExistence type="predicted"/>
<sequence>MAELGSTEDPKELVPGNAETIASAATTLRERAKTFSDVASDLGNVRIENWYGTASNQFWDTFSGEKPKWDKGASALKSAAKTLDSHAQSVTWAQEQAAEAIAKYKEGQQATASAQQSYIDEHGVSPHAPGAPSAAGEFTDPGEATRQAAREILERARKQLTNLGSENASAIKAQGGHSSDAPGWLTGPADFASQSPQIKGNVNTDSMASKTLMDQAREDGGRWNDRFDRYNQYGHQFDTPERRGPNVDVTVAQSTASYDLGKAQVAGSTELAGGGTASGSASAKLGADASAGIGVTRDGLKGTAKASVGGTAETKGQINYGPAEVGGSGKAFAGAEAQGTVEVGADGLKAGANAFAGARAEGEVHADVGGVGAGVKGEAWAGVGAEANVQVGMDDGKFVIGGEAGAALGVGGKVGGEVTVDPGKVADTAQDAGDAIEDITGGVSDKARDLGGALNPFD</sequence>
<protein>
    <recommendedName>
        <fullName evidence="3">Putative T7SS secretion signal domain-containing protein</fullName>
    </recommendedName>
</protein>
<feature type="coiled-coil region" evidence="1">
    <location>
        <begin position="146"/>
        <end position="173"/>
    </location>
</feature>
<accession>A0ABP4GSI6</accession>
<gene>
    <name evidence="4" type="ORF">GCM10009676_21240</name>
</gene>
<keyword evidence="1" id="KW-0175">Coiled coil</keyword>
<evidence type="ECO:0000256" key="2">
    <source>
        <dbReference type="SAM" id="MobiDB-lite"/>
    </source>
</evidence>
<comment type="caution">
    <text evidence="4">The sequence shown here is derived from an EMBL/GenBank/DDBJ whole genome shotgun (WGS) entry which is preliminary data.</text>
</comment>
<dbReference type="EMBL" id="BAAALN010000005">
    <property type="protein sequence ID" value="GAA1236721.1"/>
    <property type="molecule type" value="Genomic_DNA"/>
</dbReference>
<reference evidence="5" key="1">
    <citation type="journal article" date="2019" name="Int. J. Syst. Evol. Microbiol.">
        <title>The Global Catalogue of Microorganisms (GCM) 10K type strain sequencing project: providing services to taxonomists for standard genome sequencing and annotation.</title>
        <authorList>
            <consortium name="The Broad Institute Genomics Platform"/>
            <consortium name="The Broad Institute Genome Sequencing Center for Infectious Disease"/>
            <person name="Wu L."/>
            <person name="Ma J."/>
        </authorList>
    </citation>
    <scope>NUCLEOTIDE SEQUENCE [LARGE SCALE GENOMIC DNA]</scope>
    <source>
        <strain evidence="5">JCM 13023</strain>
    </source>
</reference>
<evidence type="ECO:0000313" key="5">
    <source>
        <dbReference type="Proteomes" id="UP001500653"/>
    </source>
</evidence>
<feature type="compositionally biased region" description="Low complexity" evidence="2">
    <location>
        <begin position="125"/>
        <end position="136"/>
    </location>
</feature>
<dbReference type="InterPro" id="IPR049082">
    <property type="entry name" value="T7SS_signal"/>
</dbReference>
<dbReference type="Pfam" id="PF21725">
    <property type="entry name" value="T7SS_signal"/>
    <property type="match status" value="1"/>
</dbReference>
<dbReference type="RefSeq" id="WP_253863168.1">
    <property type="nucleotide sequence ID" value="NZ_BAAALN010000005.1"/>
</dbReference>
<feature type="region of interest" description="Disordered" evidence="2">
    <location>
        <begin position="124"/>
        <end position="145"/>
    </location>
</feature>
<evidence type="ECO:0000313" key="4">
    <source>
        <dbReference type="EMBL" id="GAA1236721.1"/>
    </source>
</evidence>
<evidence type="ECO:0000259" key="3">
    <source>
        <dbReference type="Pfam" id="PF21725"/>
    </source>
</evidence>
<name>A0ABP4GSI6_9PSEU</name>
<feature type="domain" description="Putative T7SS secretion signal" evidence="3">
    <location>
        <begin position="3"/>
        <end position="179"/>
    </location>
</feature>
<evidence type="ECO:0000256" key="1">
    <source>
        <dbReference type="SAM" id="Coils"/>
    </source>
</evidence>
<keyword evidence="5" id="KW-1185">Reference proteome</keyword>
<dbReference type="Proteomes" id="UP001500653">
    <property type="component" value="Unassembled WGS sequence"/>
</dbReference>